<feature type="transmembrane region" description="Helical" evidence="1">
    <location>
        <begin position="54"/>
        <end position="74"/>
    </location>
</feature>
<evidence type="ECO:0008006" key="4">
    <source>
        <dbReference type="Google" id="ProtNLM"/>
    </source>
</evidence>
<dbReference type="RefSeq" id="WP_027462397.1">
    <property type="nucleotide sequence ID" value="NZ_CP021083.1"/>
</dbReference>
<feature type="transmembrane region" description="Helical" evidence="1">
    <location>
        <begin position="20"/>
        <end position="42"/>
    </location>
</feature>
<proteinExistence type="predicted"/>
<keyword evidence="1" id="KW-0812">Transmembrane</keyword>
<keyword evidence="1" id="KW-1133">Transmembrane helix</keyword>
<dbReference type="AlphaFoldDB" id="A0A221T235"/>
<keyword evidence="3" id="KW-1185">Reference proteome</keyword>
<dbReference type="EMBL" id="CP021083">
    <property type="protein sequence ID" value="ASN82939.1"/>
    <property type="molecule type" value="Genomic_DNA"/>
</dbReference>
<reference evidence="2 3" key="1">
    <citation type="submission" date="2017-05" db="EMBL/GenBank/DDBJ databases">
        <title>The complete genome sequence of Deinococcus ficus isolated from the rhizosphere of the Ficus religiosa L. in Taiwan.</title>
        <authorList>
            <person name="Wu K.-M."/>
            <person name="Liao T.-L."/>
            <person name="Liu Y.-M."/>
            <person name="Young C.-C."/>
            <person name="Tsai S.-F."/>
        </authorList>
    </citation>
    <scope>NUCLEOTIDE SEQUENCE [LARGE SCALE GENOMIC DNA]</scope>
    <source>
        <strain evidence="2 3">CC-FR2-10</strain>
        <plasmid evidence="3">pdfi2</plasmid>
    </source>
</reference>
<dbReference type="Proteomes" id="UP000259030">
    <property type="component" value="Plasmid pDFI2"/>
</dbReference>
<accession>A0A221T235</accession>
<geneLocation type="plasmid" evidence="3">
    <name>pdfi2</name>
</geneLocation>
<organism evidence="2 3">
    <name type="scientific">Deinococcus ficus</name>
    <dbReference type="NCBI Taxonomy" id="317577"/>
    <lineage>
        <taxon>Bacteria</taxon>
        <taxon>Thermotogati</taxon>
        <taxon>Deinococcota</taxon>
        <taxon>Deinococci</taxon>
        <taxon>Deinococcales</taxon>
        <taxon>Deinococcaceae</taxon>
        <taxon>Deinococcus</taxon>
    </lineage>
</organism>
<name>A0A221T235_9DEIO</name>
<keyword evidence="1" id="KW-0472">Membrane</keyword>
<evidence type="ECO:0000256" key="1">
    <source>
        <dbReference type="SAM" id="Phobius"/>
    </source>
</evidence>
<evidence type="ECO:0000313" key="2">
    <source>
        <dbReference type="EMBL" id="ASN82939.1"/>
    </source>
</evidence>
<protein>
    <recommendedName>
        <fullName evidence="4">DUF202 domain-containing protein</fullName>
    </recommendedName>
</protein>
<keyword evidence="2" id="KW-0614">Plasmid</keyword>
<gene>
    <name evidence="2" type="ORF">DFI_17280</name>
</gene>
<sequence>MHGNELEGTWDRATCRRFQVLAWLRAAALLGVALYFMAAAFFEVERTSSPHRLLVGNGVFGFLAAVTLLDMAAWRMHYILKRAVTGKEIK</sequence>
<dbReference type="KEGG" id="dfc:DFI_17280"/>
<evidence type="ECO:0000313" key="3">
    <source>
        <dbReference type="Proteomes" id="UP000259030"/>
    </source>
</evidence>